<gene>
    <name evidence="9" type="ORF">EHS11_09710</name>
</gene>
<evidence type="ECO:0000256" key="3">
    <source>
        <dbReference type="ARBA" id="ARBA00022475"/>
    </source>
</evidence>
<evidence type="ECO:0000256" key="2">
    <source>
        <dbReference type="ARBA" id="ARBA00010323"/>
    </source>
</evidence>
<dbReference type="GO" id="GO:0005886">
    <property type="term" value="C:plasma membrane"/>
    <property type="evidence" value="ECO:0007669"/>
    <property type="project" value="UniProtKB-SubCell"/>
</dbReference>
<dbReference type="AlphaFoldDB" id="A0A4R9LRN1"/>
<evidence type="ECO:0000256" key="6">
    <source>
        <dbReference type="ARBA" id="ARBA00023136"/>
    </source>
</evidence>
<dbReference type="RefSeq" id="WP_135764183.1">
    <property type="nucleotide sequence ID" value="NZ_RQHV01000043.1"/>
</dbReference>
<dbReference type="GO" id="GO:0042121">
    <property type="term" value="P:alginic acid biosynthetic process"/>
    <property type="evidence" value="ECO:0007669"/>
    <property type="project" value="InterPro"/>
</dbReference>
<dbReference type="OrthoDB" id="314962at2"/>
<keyword evidence="4 8" id="KW-0812">Transmembrane</keyword>
<protein>
    <submittedName>
        <fullName evidence="9">MBOAT family protein</fullName>
    </submittedName>
</protein>
<feature type="transmembrane region" description="Helical" evidence="8">
    <location>
        <begin position="119"/>
        <end position="137"/>
    </location>
</feature>
<feature type="transmembrane region" description="Helical" evidence="8">
    <location>
        <begin position="403"/>
        <end position="419"/>
    </location>
</feature>
<keyword evidence="6 7" id="KW-0472">Membrane</keyword>
<dbReference type="InterPro" id="IPR051085">
    <property type="entry name" value="MB_O-acyltransferase"/>
</dbReference>
<organism evidence="9 10">
    <name type="scientific">Leptospira ilyithenensis</name>
    <dbReference type="NCBI Taxonomy" id="2484901"/>
    <lineage>
        <taxon>Bacteria</taxon>
        <taxon>Pseudomonadati</taxon>
        <taxon>Spirochaetota</taxon>
        <taxon>Spirochaetia</taxon>
        <taxon>Leptospirales</taxon>
        <taxon>Leptospiraceae</taxon>
        <taxon>Leptospira</taxon>
    </lineage>
</organism>
<dbReference type="InterPro" id="IPR028362">
    <property type="entry name" value="AlgI"/>
</dbReference>
<keyword evidence="7" id="KW-0808">Transferase</keyword>
<proteinExistence type="inferred from homology"/>
<feature type="transmembrane region" description="Helical" evidence="8">
    <location>
        <begin position="76"/>
        <end position="99"/>
    </location>
</feature>
<reference evidence="9" key="1">
    <citation type="journal article" date="2019" name="PLoS Negl. Trop. Dis.">
        <title>Revisiting the worldwide diversity of Leptospira species in the environment.</title>
        <authorList>
            <person name="Vincent A.T."/>
            <person name="Schiettekatte O."/>
            <person name="Bourhy P."/>
            <person name="Veyrier F.J."/>
            <person name="Picardeau M."/>
        </authorList>
    </citation>
    <scope>NUCLEOTIDE SEQUENCE [LARGE SCALE GENOMIC DNA]</scope>
    <source>
        <strain evidence="9">201400974</strain>
    </source>
</reference>
<keyword evidence="10" id="KW-1185">Reference proteome</keyword>
<dbReference type="EMBL" id="RQHV01000043">
    <property type="protein sequence ID" value="TGN10552.1"/>
    <property type="molecule type" value="Genomic_DNA"/>
</dbReference>
<feature type="transmembrane region" description="Helical" evidence="8">
    <location>
        <begin position="48"/>
        <end position="64"/>
    </location>
</feature>
<dbReference type="PANTHER" id="PTHR13285:SF18">
    <property type="entry name" value="PROTEIN-CYSTEINE N-PALMITOYLTRANSFERASE RASP"/>
    <property type="match status" value="1"/>
</dbReference>
<evidence type="ECO:0000256" key="1">
    <source>
        <dbReference type="ARBA" id="ARBA00004651"/>
    </source>
</evidence>
<keyword evidence="5 8" id="KW-1133">Transmembrane helix</keyword>
<dbReference type="PIRSF" id="PIRSF016636">
    <property type="entry name" value="AlgI_DltB"/>
    <property type="match status" value="1"/>
</dbReference>
<dbReference type="PANTHER" id="PTHR13285">
    <property type="entry name" value="ACYLTRANSFERASE"/>
    <property type="match status" value="1"/>
</dbReference>
<feature type="transmembrane region" description="Helical" evidence="8">
    <location>
        <begin position="188"/>
        <end position="206"/>
    </location>
</feature>
<dbReference type="Pfam" id="PF03062">
    <property type="entry name" value="MBOAT"/>
    <property type="match status" value="1"/>
</dbReference>
<feature type="transmembrane region" description="Helical" evidence="8">
    <location>
        <begin position="364"/>
        <end position="383"/>
    </location>
</feature>
<evidence type="ECO:0000256" key="4">
    <source>
        <dbReference type="ARBA" id="ARBA00022692"/>
    </source>
</evidence>
<dbReference type="GO" id="GO:0016746">
    <property type="term" value="F:acyltransferase activity"/>
    <property type="evidence" value="ECO:0007669"/>
    <property type="project" value="UniProtKB-KW"/>
</dbReference>
<name>A0A4R9LRN1_9LEPT</name>
<keyword evidence="3 7" id="KW-1003">Cell membrane</keyword>
<feature type="transmembrane region" description="Helical" evidence="8">
    <location>
        <begin position="440"/>
        <end position="460"/>
    </location>
</feature>
<evidence type="ECO:0000256" key="8">
    <source>
        <dbReference type="SAM" id="Phobius"/>
    </source>
</evidence>
<feature type="transmembrane region" description="Helical" evidence="8">
    <location>
        <begin position="6"/>
        <end position="22"/>
    </location>
</feature>
<dbReference type="Proteomes" id="UP000298264">
    <property type="component" value="Unassembled WGS sequence"/>
</dbReference>
<comment type="subcellular location">
    <subcellularLocation>
        <location evidence="1">Cell membrane</location>
        <topology evidence="1">Multi-pass membrane protein</topology>
    </subcellularLocation>
</comment>
<evidence type="ECO:0000256" key="7">
    <source>
        <dbReference type="PIRNR" id="PIRNR016636"/>
    </source>
</evidence>
<accession>A0A4R9LRN1</accession>
<dbReference type="InterPro" id="IPR024194">
    <property type="entry name" value="Ac/AlaTfrase_AlgI/DltB"/>
</dbReference>
<evidence type="ECO:0000313" key="9">
    <source>
        <dbReference type="EMBL" id="TGN10552.1"/>
    </source>
</evidence>
<feature type="transmembrane region" description="Helical" evidence="8">
    <location>
        <begin position="227"/>
        <end position="247"/>
    </location>
</feature>
<sequence length="469" mass="55171">MLFNSIPFLVSFIIFFIIYSFLDRKKQNILLLLYGIYFYSYWNWKMTILLLFSISVNYLLGIHIEKQSDLKRKKRTLYLGVALNLILLGWFKYALFLLGLVGDGIHLFNEGFSIWRPEILLPVGISFYTFHNISYLVEVESGRIKASRSIVEFSVYDIFFPLLLAGPIERPNSLLPQLAKDRKIEKNSFFHGISLVCWGIFQKALIADPLAKFVDGSLANTNQLPEGLLWIVAPAFAFQVYADFSGYSNCARGLAYMMGFRLMNNFHRPFFATNPSQFWQRWHISLSSWLRDYVYIPLGGNRFGFLRQNINILIVWILGGLWHGATYGYLIWGIYLGFCIVLYNTFKRWIPKNISEFQNGFLKYLGRTLTFFSFAFGLLLFRVDDFQDLLVCMKNILSFSQEAFSWSYIFIFFLPIVLFDFWQEKEKTVETDWKLKERPYLFPVLFVFGFIAFSLISPFAKQEFFYFQF</sequence>
<evidence type="ECO:0000313" key="10">
    <source>
        <dbReference type="Proteomes" id="UP000298264"/>
    </source>
</evidence>
<dbReference type="InterPro" id="IPR004299">
    <property type="entry name" value="MBOAT_fam"/>
</dbReference>
<comment type="similarity">
    <text evidence="2 7">Belongs to the membrane-bound acyltransferase family.</text>
</comment>
<keyword evidence="7" id="KW-0012">Acyltransferase</keyword>
<evidence type="ECO:0000256" key="5">
    <source>
        <dbReference type="ARBA" id="ARBA00022989"/>
    </source>
</evidence>
<feature type="transmembrane region" description="Helical" evidence="8">
    <location>
        <begin position="313"/>
        <end position="343"/>
    </location>
</feature>
<comment type="caution">
    <text evidence="9">The sequence shown here is derived from an EMBL/GenBank/DDBJ whole genome shotgun (WGS) entry which is preliminary data.</text>
</comment>
<dbReference type="PIRSF" id="PIRSF500217">
    <property type="entry name" value="AlgI"/>
    <property type="match status" value="1"/>
</dbReference>